<sequence length="119" mass="13170">MNINHGIEEQTQEQPLIEEPKDQEPNPQPEDLQQAADFAPDDTDLSEEESLAALALAPTLAKDPDVSKQALRKPYGVPLLRLCWWRGLLSPGVREVVIWRGGDISGLDVALLLQVFCLS</sequence>
<dbReference type="Proteomes" id="UP001341281">
    <property type="component" value="Chromosome 07"/>
</dbReference>
<proteinExistence type="predicted"/>
<dbReference type="EMBL" id="CP144751">
    <property type="protein sequence ID" value="WVZ83506.1"/>
    <property type="molecule type" value="Genomic_DNA"/>
</dbReference>
<evidence type="ECO:0000313" key="3">
    <source>
        <dbReference type="Proteomes" id="UP001341281"/>
    </source>
</evidence>
<feature type="region of interest" description="Disordered" evidence="1">
    <location>
        <begin position="1"/>
        <end position="47"/>
    </location>
</feature>
<evidence type="ECO:0000313" key="2">
    <source>
        <dbReference type="EMBL" id="WVZ83506.1"/>
    </source>
</evidence>
<protein>
    <submittedName>
        <fullName evidence="2">Uncharacterized protein</fullName>
    </submittedName>
</protein>
<reference evidence="2 3" key="1">
    <citation type="submission" date="2024-02" db="EMBL/GenBank/DDBJ databases">
        <title>High-quality chromosome-scale genome assembly of Pensacola bahiagrass (Paspalum notatum Flugge var. saurae).</title>
        <authorList>
            <person name="Vega J.M."/>
            <person name="Podio M."/>
            <person name="Orjuela J."/>
            <person name="Siena L.A."/>
            <person name="Pessino S.C."/>
            <person name="Combes M.C."/>
            <person name="Mariac C."/>
            <person name="Albertini E."/>
            <person name="Pupilli F."/>
            <person name="Ortiz J.P.A."/>
            <person name="Leblanc O."/>
        </authorList>
    </citation>
    <scope>NUCLEOTIDE SEQUENCE [LARGE SCALE GENOMIC DNA]</scope>
    <source>
        <strain evidence="2">R1</strain>
        <tissue evidence="2">Leaf</tissue>
    </source>
</reference>
<gene>
    <name evidence="2" type="ORF">U9M48_030648</name>
</gene>
<name>A0AAQ3U131_PASNO</name>
<organism evidence="2 3">
    <name type="scientific">Paspalum notatum var. saurae</name>
    <dbReference type="NCBI Taxonomy" id="547442"/>
    <lineage>
        <taxon>Eukaryota</taxon>
        <taxon>Viridiplantae</taxon>
        <taxon>Streptophyta</taxon>
        <taxon>Embryophyta</taxon>
        <taxon>Tracheophyta</taxon>
        <taxon>Spermatophyta</taxon>
        <taxon>Magnoliopsida</taxon>
        <taxon>Liliopsida</taxon>
        <taxon>Poales</taxon>
        <taxon>Poaceae</taxon>
        <taxon>PACMAD clade</taxon>
        <taxon>Panicoideae</taxon>
        <taxon>Andropogonodae</taxon>
        <taxon>Paspaleae</taxon>
        <taxon>Paspalinae</taxon>
        <taxon>Paspalum</taxon>
    </lineage>
</organism>
<evidence type="ECO:0000256" key="1">
    <source>
        <dbReference type="SAM" id="MobiDB-lite"/>
    </source>
</evidence>
<keyword evidence="3" id="KW-1185">Reference proteome</keyword>
<dbReference type="AlphaFoldDB" id="A0AAQ3U131"/>
<accession>A0AAQ3U131</accession>